<keyword evidence="1" id="KW-0805">Transcription regulation</keyword>
<keyword evidence="2" id="KW-0238">DNA-binding</keyword>
<accession>A0A172YD69</accession>
<dbReference type="Gene3D" id="1.10.10.60">
    <property type="entry name" value="Homeodomain-like"/>
    <property type="match status" value="1"/>
</dbReference>
<evidence type="ECO:0000256" key="1">
    <source>
        <dbReference type="ARBA" id="ARBA00023015"/>
    </source>
</evidence>
<keyword evidence="3" id="KW-0804">Transcription</keyword>
<dbReference type="KEGG" id="haa:A5892_06480"/>
<evidence type="ECO:0000256" key="3">
    <source>
        <dbReference type="ARBA" id="ARBA00023163"/>
    </source>
</evidence>
<dbReference type="SUPFAM" id="SSF46689">
    <property type="entry name" value="Homeodomain-like"/>
    <property type="match status" value="1"/>
</dbReference>
<organism evidence="5 6">
    <name type="scientific">Halotalea alkalilenta</name>
    <dbReference type="NCBI Taxonomy" id="376489"/>
    <lineage>
        <taxon>Bacteria</taxon>
        <taxon>Pseudomonadati</taxon>
        <taxon>Pseudomonadota</taxon>
        <taxon>Gammaproteobacteria</taxon>
        <taxon>Oceanospirillales</taxon>
        <taxon>Halomonadaceae</taxon>
        <taxon>Halotalea</taxon>
    </lineage>
</organism>
<dbReference type="Pfam" id="PF00440">
    <property type="entry name" value="TetR_N"/>
    <property type="match status" value="1"/>
</dbReference>
<evidence type="ECO:0000256" key="2">
    <source>
        <dbReference type="ARBA" id="ARBA00023125"/>
    </source>
</evidence>
<gene>
    <name evidence="5" type="ORF">A5892_06480</name>
</gene>
<sequence length="213" mass="23069">MAQMGRPRTFDRDAAIEQALHLFWEQGYESTSLSQLKATIGGGISAPSFYAAFGSKQALYHECTARYLATYAQVTECLWDTALAPREALALALRRSARMQCERGHPKGCMVGLGVMSAPSPELAAVTAPLTRSRARTRAGIKACIERAITDGELKSGTDPRALSTVFDSFLIGLSTLARDGVGLRAMEASISQVMGIWDMHSTRQDLEQPPTT</sequence>
<dbReference type="InterPro" id="IPR036271">
    <property type="entry name" value="Tet_transcr_reg_TetR-rel_C_sf"/>
</dbReference>
<name>A0A172YD69_9GAMM</name>
<reference evidence="5 6" key="1">
    <citation type="submission" date="2016-04" db="EMBL/GenBank/DDBJ databases">
        <title>Complete Genome Sequence of Halotalea alkalilenta IHB B 13600.</title>
        <authorList>
            <person name="Swarnkar M.K."/>
            <person name="Sharma A."/>
            <person name="Kaushal K."/>
            <person name="Soni R."/>
            <person name="Rana S."/>
            <person name="Singh A.K."/>
            <person name="Gulati A."/>
        </authorList>
    </citation>
    <scope>NUCLEOTIDE SEQUENCE [LARGE SCALE GENOMIC DNA]</scope>
    <source>
        <strain evidence="5 6">IHB B 13600</strain>
    </source>
</reference>
<evidence type="ECO:0000259" key="4">
    <source>
        <dbReference type="Pfam" id="PF00440"/>
    </source>
</evidence>
<dbReference type="PANTHER" id="PTHR47506:SF1">
    <property type="entry name" value="HTH-TYPE TRANSCRIPTIONAL REGULATOR YJDC"/>
    <property type="match status" value="1"/>
</dbReference>
<dbReference type="PANTHER" id="PTHR47506">
    <property type="entry name" value="TRANSCRIPTIONAL REGULATORY PROTEIN"/>
    <property type="match status" value="1"/>
</dbReference>
<dbReference type="STRING" id="376489.A5892_06480"/>
<dbReference type="GO" id="GO:0003677">
    <property type="term" value="F:DNA binding"/>
    <property type="evidence" value="ECO:0007669"/>
    <property type="project" value="UniProtKB-KW"/>
</dbReference>
<keyword evidence="6" id="KW-1185">Reference proteome</keyword>
<dbReference type="RefSeq" id="WP_064122112.1">
    <property type="nucleotide sequence ID" value="NZ_CP015243.1"/>
</dbReference>
<dbReference type="Gene3D" id="1.10.357.10">
    <property type="entry name" value="Tetracycline Repressor, domain 2"/>
    <property type="match status" value="1"/>
</dbReference>
<protein>
    <submittedName>
        <fullName evidence="5">TetR family transcriptional regulator</fullName>
    </submittedName>
</protein>
<dbReference type="SUPFAM" id="SSF48498">
    <property type="entry name" value="Tetracyclin repressor-like, C-terminal domain"/>
    <property type="match status" value="1"/>
</dbReference>
<dbReference type="Proteomes" id="UP000077875">
    <property type="component" value="Chromosome"/>
</dbReference>
<dbReference type="InterPro" id="IPR009057">
    <property type="entry name" value="Homeodomain-like_sf"/>
</dbReference>
<feature type="domain" description="HTH tetR-type" evidence="4">
    <location>
        <begin position="16"/>
        <end position="63"/>
    </location>
</feature>
<dbReference type="InterPro" id="IPR001647">
    <property type="entry name" value="HTH_TetR"/>
</dbReference>
<dbReference type="EMBL" id="CP015243">
    <property type="protein sequence ID" value="ANF57154.1"/>
    <property type="molecule type" value="Genomic_DNA"/>
</dbReference>
<evidence type="ECO:0000313" key="5">
    <source>
        <dbReference type="EMBL" id="ANF57154.1"/>
    </source>
</evidence>
<dbReference type="AlphaFoldDB" id="A0A172YD69"/>
<evidence type="ECO:0000313" key="6">
    <source>
        <dbReference type="Proteomes" id="UP000077875"/>
    </source>
</evidence>
<proteinExistence type="predicted"/>